<dbReference type="PANTHER" id="PTHR48055:SF57">
    <property type="entry name" value="PROTEIN KINASE DOMAIN-CONTAINING PROTEIN"/>
    <property type="match status" value="1"/>
</dbReference>
<evidence type="ECO:0008006" key="3">
    <source>
        <dbReference type="Google" id="ProtNLM"/>
    </source>
</evidence>
<name>A0A5N6M7L1_9ASTR</name>
<keyword evidence="2" id="KW-1185">Reference proteome</keyword>
<organism evidence="1 2">
    <name type="scientific">Mikania micrantha</name>
    <name type="common">bitter vine</name>
    <dbReference type="NCBI Taxonomy" id="192012"/>
    <lineage>
        <taxon>Eukaryota</taxon>
        <taxon>Viridiplantae</taxon>
        <taxon>Streptophyta</taxon>
        <taxon>Embryophyta</taxon>
        <taxon>Tracheophyta</taxon>
        <taxon>Spermatophyta</taxon>
        <taxon>Magnoliopsida</taxon>
        <taxon>eudicotyledons</taxon>
        <taxon>Gunneridae</taxon>
        <taxon>Pentapetalae</taxon>
        <taxon>asterids</taxon>
        <taxon>campanulids</taxon>
        <taxon>Asterales</taxon>
        <taxon>Asteraceae</taxon>
        <taxon>Asteroideae</taxon>
        <taxon>Heliantheae alliance</taxon>
        <taxon>Eupatorieae</taxon>
        <taxon>Mikania</taxon>
    </lineage>
</organism>
<accession>A0A5N6M7L1</accession>
<reference evidence="1 2" key="1">
    <citation type="submission" date="2019-05" db="EMBL/GenBank/DDBJ databases">
        <title>Mikania micrantha, genome provides insights into the molecular mechanism of rapid growth.</title>
        <authorList>
            <person name="Liu B."/>
        </authorList>
    </citation>
    <scope>NUCLEOTIDE SEQUENCE [LARGE SCALE GENOMIC DNA]</scope>
    <source>
        <strain evidence="1">NLD-2019</strain>
        <tissue evidence="1">Leaf</tissue>
    </source>
</reference>
<dbReference type="Gene3D" id="1.10.510.10">
    <property type="entry name" value="Transferase(Phosphotransferase) domain 1"/>
    <property type="match status" value="1"/>
</dbReference>
<dbReference type="SUPFAM" id="SSF56112">
    <property type="entry name" value="Protein kinase-like (PK-like)"/>
    <property type="match status" value="1"/>
</dbReference>
<dbReference type="PANTHER" id="PTHR48055">
    <property type="entry name" value="LEUCINE-RICH REPEAT RECEPTOR PROTEIN KINASE EMS1"/>
    <property type="match status" value="1"/>
</dbReference>
<comment type="caution">
    <text evidence="1">The sequence shown here is derived from an EMBL/GenBank/DDBJ whole genome shotgun (WGS) entry which is preliminary data.</text>
</comment>
<dbReference type="GO" id="GO:0016020">
    <property type="term" value="C:membrane"/>
    <property type="evidence" value="ECO:0007669"/>
    <property type="project" value="TreeGrafter"/>
</dbReference>
<dbReference type="Proteomes" id="UP000326396">
    <property type="component" value="Linkage Group LG7"/>
</dbReference>
<dbReference type="EMBL" id="SZYD01000017">
    <property type="protein sequence ID" value="KAD3068973.1"/>
    <property type="molecule type" value="Genomic_DNA"/>
</dbReference>
<proteinExistence type="predicted"/>
<dbReference type="InterPro" id="IPR051564">
    <property type="entry name" value="LRR_receptor-like_kinase"/>
</dbReference>
<gene>
    <name evidence="1" type="ORF">E3N88_36853</name>
</gene>
<dbReference type="AlphaFoldDB" id="A0A5N6M7L1"/>
<dbReference type="InterPro" id="IPR011009">
    <property type="entry name" value="Kinase-like_dom_sf"/>
</dbReference>
<protein>
    <recommendedName>
        <fullName evidence="3">Serine-threonine/tyrosine-protein kinase catalytic domain-containing protein</fullName>
    </recommendedName>
</protein>
<dbReference type="OrthoDB" id="1724816at2759"/>
<evidence type="ECO:0000313" key="2">
    <source>
        <dbReference type="Proteomes" id="UP000326396"/>
    </source>
</evidence>
<sequence length="105" mass="11955">MNMREVIKEELAYMRKVTTKVDVFSFGIIMMEYITRKRPTGLTKDEGIQITLPELIEQALDGTNELTEIVDPDLASNFSTNHGVAEQILQLALCCTRMDQMIDQT</sequence>
<evidence type="ECO:0000313" key="1">
    <source>
        <dbReference type="EMBL" id="KAD3068973.1"/>
    </source>
</evidence>